<protein>
    <submittedName>
        <fullName evidence="3">Uncharacterized protein</fullName>
    </submittedName>
</protein>
<keyword evidence="1" id="KW-0472">Membrane</keyword>
<proteinExistence type="predicted"/>
<sequence>MSFAMTRKFLLLPFKRACDAALPTTVASTPKATAATMMQIGAGGQLQQIRHHGPIAGPPRFPLSTGQRLIMGWGSILAMMIIPFWALSQMPRWSKLHNGIDPDAEERERQELLEQQRMAEQEMAEEQQK</sequence>
<reference evidence="3 4" key="1">
    <citation type="journal article" date="2007" name="Nature">
        <title>Evolution of genes and genomes on the Drosophila phylogeny.</title>
        <authorList>
            <consortium name="Drosophila 12 Genomes Consortium"/>
            <person name="Clark A.G."/>
            <person name="Eisen M.B."/>
            <person name="Smith D.R."/>
            <person name="Bergman C.M."/>
            <person name="Oliver B."/>
            <person name="Markow T.A."/>
            <person name="Kaufman T.C."/>
            <person name="Kellis M."/>
            <person name="Gelbart W."/>
            <person name="Iyer V.N."/>
            <person name="Pollard D.A."/>
            <person name="Sackton T.B."/>
            <person name="Larracuente A.M."/>
            <person name="Singh N.D."/>
            <person name="Abad J.P."/>
            <person name="Abt D.N."/>
            <person name="Adryan B."/>
            <person name="Aguade M."/>
            <person name="Akashi H."/>
            <person name="Anderson W.W."/>
            <person name="Aquadro C.F."/>
            <person name="Ardell D.H."/>
            <person name="Arguello R."/>
            <person name="Artieri C.G."/>
            <person name="Barbash D.A."/>
            <person name="Barker D."/>
            <person name="Barsanti P."/>
            <person name="Batterham P."/>
            <person name="Batzoglou S."/>
            <person name="Begun D."/>
            <person name="Bhutkar A."/>
            <person name="Blanco E."/>
            <person name="Bosak S.A."/>
            <person name="Bradley R.K."/>
            <person name="Brand A.D."/>
            <person name="Brent M.R."/>
            <person name="Brooks A.N."/>
            <person name="Brown R.H."/>
            <person name="Butlin R.K."/>
            <person name="Caggese C."/>
            <person name="Calvi B.R."/>
            <person name="Bernardo de Carvalho A."/>
            <person name="Caspi A."/>
            <person name="Castrezana S."/>
            <person name="Celniker S.E."/>
            <person name="Chang J.L."/>
            <person name="Chapple C."/>
            <person name="Chatterji S."/>
            <person name="Chinwalla A."/>
            <person name="Civetta A."/>
            <person name="Clifton S.W."/>
            <person name="Comeron J.M."/>
            <person name="Costello J.C."/>
            <person name="Coyne J.A."/>
            <person name="Daub J."/>
            <person name="David R.G."/>
            <person name="Delcher A.L."/>
            <person name="Delehaunty K."/>
            <person name="Do C.B."/>
            <person name="Ebling H."/>
            <person name="Edwards K."/>
            <person name="Eickbush T."/>
            <person name="Evans J.D."/>
            <person name="Filipski A."/>
            <person name="Findeiss S."/>
            <person name="Freyhult E."/>
            <person name="Fulton L."/>
            <person name="Fulton R."/>
            <person name="Garcia A.C."/>
            <person name="Gardiner A."/>
            <person name="Garfield D.A."/>
            <person name="Garvin B.E."/>
            <person name="Gibson G."/>
            <person name="Gilbert D."/>
            <person name="Gnerre S."/>
            <person name="Godfrey J."/>
            <person name="Good R."/>
            <person name="Gotea V."/>
            <person name="Gravely B."/>
            <person name="Greenberg A.J."/>
            <person name="Griffiths-Jones S."/>
            <person name="Gross S."/>
            <person name="Guigo R."/>
            <person name="Gustafson E.A."/>
            <person name="Haerty W."/>
            <person name="Hahn M.W."/>
            <person name="Halligan D.L."/>
            <person name="Halpern A.L."/>
            <person name="Halter G.M."/>
            <person name="Han M.V."/>
            <person name="Heger A."/>
            <person name="Hillier L."/>
            <person name="Hinrichs A.S."/>
            <person name="Holmes I."/>
            <person name="Hoskins R.A."/>
            <person name="Hubisz M.J."/>
            <person name="Hultmark D."/>
            <person name="Huntley M.A."/>
            <person name="Jaffe D.B."/>
            <person name="Jagadeeshan S."/>
            <person name="Jeck W.R."/>
            <person name="Johnson J."/>
            <person name="Jones C.D."/>
            <person name="Jordan W.C."/>
            <person name="Karpen G.H."/>
            <person name="Kataoka E."/>
            <person name="Keightley P.D."/>
            <person name="Kheradpour P."/>
            <person name="Kirkness E.F."/>
            <person name="Koerich L.B."/>
            <person name="Kristiansen K."/>
            <person name="Kudrna D."/>
            <person name="Kulathinal R.J."/>
            <person name="Kumar S."/>
            <person name="Kwok R."/>
            <person name="Lander E."/>
            <person name="Langley C.H."/>
            <person name="Lapoint R."/>
            <person name="Lazzaro B.P."/>
            <person name="Lee S.J."/>
            <person name="Levesque L."/>
            <person name="Li R."/>
            <person name="Lin C.F."/>
            <person name="Lin M.F."/>
            <person name="Lindblad-Toh K."/>
            <person name="Llopart A."/>
            <person name="Long M."/>
            <person name="Low L."/>
            <person name="Lozovsky E."/>
            <person name="Lu J."/>
            <person name="Luo M."/>
            <person name="Machado C.A."/>
            <person name="Makalowski W."/>
            <person name="Marzo M."/>
            <person name="Matsuda M."/>
            <person name="Matzkin L."/>
            <person name="McAllister B."/>
            <person name="McBride C.S."/>
            <person name="McKernan B."/>
            <person name="McKernan K."/>
            <person name="Mendez-Lago M."/>
            <person name="Minx P."/>
            <person name="Mollenhauer M.U."/>
            <person name="Montooth K."/>
            <person name="Mount S.M."/>
            <person name="Mu X."/>
            <person name="Myers E."/>
            <person name="Negre B."/>
            <person name="Newfeld S."/>
            <person name="Nielsen R."/>
            <person name="Noor M.A."/>
            <person name="O'Grady P."/>
            <person name="Pachter L."/>
            <person name="Papaceit M."/>
            <person name="Parisi M.J."/>
            <person name="Parisi M."/>
            <person name="Parts L."/>
            <person name="Pedersen J.S."/>
            <person name="Pesole G."/>
            <person name="Phillippy A.M."/>
            <person name="Ponting C.P."/>
            <person name="Pop M."/>
            <person name="Porcelli D."/>
            <person name="Powell J.R."/>
            <person name="Prohaska S."/>
            <person name="Pruitt K."/>
            <person name="Puig M."/>
            <person name="Quesneville H."/>
            <person name="Ram K.R."/>
            <person name="Rand D."/>
            <person name="Rasmussen M.D."/>
            <person name="Reed L.K."/>
            <person name="Reenan R."/>
            <person name="Reily A."/>
            <person name="Remington K.A."/>
            <person name="Rieger T.T."/>
            <person name="Ritchie M.G."/>
            <person name="Robin C."/>
            <person name="Rogers Y.H."/>
            <person name="Rohde C."/>
            <person name="Rozas J."/>
            <person name="Rubenfield M.J."/>
            <person name="Ruiz A."/>
            <person name="Russo S."/>
            <person name="Salzberg S.L."/>
            <person name="Sanchez-Gracia A."/>
            <person name="Saranga D.J."/>
            <person name="Sato H."/>
            <person name="Schaeffer S.W."/>
            <person name="Schatz M.C."/>
            <person name="Schlenke T."/>
            <person name="Schwartz R."/>
            <person name="Segarra C."/>
            <person name="Singh R.S."/>
            <person name="Sirot L."/>
            <person name="Sirota M."/>
            <person name="Sisneros N.B."/>
            <person name="Smith C.D."/>
            <person name="Smith T.F."/>
            <person name="Spieth J."/>
            <person name="Stage D.E."/>
            <person name="Stark A."/>
            <person name="Stephan W."/>
            <person name="Strausberg R.L."/>
            <person name="Strempel S."/>
            <person name="Sturgill D."/>
            <person name="Sutton G."/>
            <person name="Sutton G.G."/>
            <person name="Tao W."/>
            <person name="Teichmann S."/>
            <person name="Tobari Y.N."/>
            <person name="Tomimura Y."/>
            <person name="Tsolas J.M."/>
            <person name="Valente V.L."/>
            <person name="Venter E."/>
            <person name="Venter J.C."/>
            <person name="Vicario S."/>
            <person name="Vieira F.G."/>
            <person name="Vilella A.J."/>
            <person name="Villasante A."/>
            <person name="Walenz B."/>
            <person name="Wang J."/>
            <person name="Wasserman M."/>
            <person name="Watts T."/>
            <person name="Wilson D."/>
            <person name="Wilson R.K."/>
            <person name="Wing R.A."/>
            <person name="Wolfner M.F."/>
            <person name="Wong A."/>
            <person name="Wong G.K."/>
            <person name="Wu C.I."/>
            <person name="Wu G."/>
            <person name="Yamamoto D."/>
            <person name="Yang H.P."/>
            <person name="Yang S.P."/>
            <person name="Yorke J.A."/>
            <person name="Yoshida K."/>
            <person name="Zdobnov E."/>
            <person name="Zhang P."/>
            <person name="Zhang Y."/>
            <person name="Zimin A.V."/>
            <person name="Baldwin J."/>
            <person name="Abdouelleil A."/>
            <person name="Abdulkadir J."/>
            <person name="Abebe A."/>
            <person name="Abera B."/>
            <person name="Abreu J."/>
            <person name="Acer S.C."/>
            <person name="Aftuck L."/>
            <person name="Alexander A."/>
            <person name="An P."/>
            <person name="Anderson E."/>
            <person name="Anderson S."/>
            <person name="Arachi H."/>
            <person name="Azer M."/>
            <person name="Bachantsang P."/>
            <person name="Barry A."/>
            <person name="Bayul T."/>
            <person name="Berlin A."/>
            <person name="Bessette D."/>
            <person name="Bloom T."/>
            <person name="Blye J."/>
            <person name="Boguslavskiy L."/>
            <person name="Bonnet C."/>
            <person name="Boukhgalter B."/>
            <person name="Bourzgui I."/>
            <person name="Brown A."/>
            <person name="Cahill P."/>
            <person name="Channer S."/>
            <person name="Cheshatsang Y."/>
            <person name="Chuda L."/>
            <person name="Citroen M."/>
            <person name="Collymore A."/>
            <person name="Cooke P."/>
            <person name="Costello M."/>
            <person name="D'Aco K."/>
            <person name="Daza R."/>
            <person name="De Haan G."/>
            <person name="DeGray S."/>
            <person name="DeMaso C."/>
            <person name="Dhargay N."/>
            <person name="Dooley K."/>
            <person name="Dooley E."/>
            <person name="Doricent M."/>
            <person name="Dorje P."/>
            <person name="Dorjee K."/>
            <person name="Dupes A."/>
            <person name="Elong R."/>
            <person name="Falk J."/>
            <person name="Farina A."/>
            <person name="Faro S."/>
            <person name="Ferguson D."/>
            <person name="Fisher S."/>
            <person name="Foley C.D."/>
            <person name="Franke A."/>
            <person name="Friedrich D."/>
            <person name="Gadbois L."/>
            <person name="Gearin G."/>
            <person name="Gearin C.R."/>
            <person name="Giannoukos G."/>
            <person name="Goode T."/>
            <person name="Graham J."/>
            <person name="Grandbois E."/>
            <person name="Grewal S."/>
            <person name="Gyaltsen K."/>
            <person name="Hafez N."/>
            <person name="Hagos B."/>
            <person name="Hall J."/>
            <person name="Henson C."/>
            <person name="Hollinger A."/>
            <person name="Honan T."/>
            <person name="Huard M.D."/>
            <person name="Hughes L."/>
            <person name="Hurhula B."/>
            <person name="Husby M.E."/>
            <person name="Kamat A."/>
            <person name="Kanga B."/>
            <person name="Kashin S."/>
            <person name="Khazanovich D."/>
            <person name="Kisner P."/>
            <person name="Lance K."/>
            <person name="Lara M."/>
            <person name="Lee W."/>
            <person name="Lennon N."/>
            <person name="Letendre F."/>
            <person name="LeVine R."/>
            <person name="Lipovsky A."/>
            <person name="Liu X."/>
            <person name="Liu J."/>
            <person name="Liu S."/>
            <person name="Lokyitsang T."/>
            <person name="Lokyitsang Y."/>
            <person name="Lubonja R."/>
            <person name="Lui A."/>
            <person name="MacDonald P."/>
            <person name="Magnisalis V."/>
            <person name="Maru K."/>
            <person name="Matthews C."/>
            <person name="McCusker W."/>
            <person name="McDonough S."/>
            <person name="Mehta T."/>
            <person name="Meldrim J."/>
            <person name="Meneus L."/>
            <person name="Mihai O."/>
            <person name="Mihalev A."/>
            <person name="Mihova T."/>
            <person name="Mittelman R."/>
            <person name="Mlenga V."/>
            <person name="Montmayeur A."/>
            <person name="Mulrain L."/>
            <person name="Navidi A."/>
            <person name="Naylor J."/>
            <person name="Negash T."/>
            <person name="Nguyen T."/>
            <person name="Nguyen N."/>
            <person name="Nicol R."/>
            <person name="Norbu C."/>
            <person name="Norbu N."/>
            <person name="Novod N."/>
            <person name="O'Neill B."/>
            <person name="Osman S."/>
            <person name="Markiewicz E."/>
            <person name="Oyono O.L."/>
            <person name="Patti C."/>
            <person name="Phunkhang P."/>
            <person name="Pierre F."/>
            <person name="Priest M."/>
            <person name="Raghuraman S."/>
            <person name="Rege F."/>
            <person name="Reyes R."/>
            <person name="Rise C."/>
            <person name="Rogov P."/>
            <person name="Ross K."/>
            <person name="Ryan E."/>
            <person name="Settipalli S."/>
            <person name="Shea T."/>
            <person name="Sherpa N."/>
            <person name="Shi L."/>
            <person name="Shih D."/>
            <person name="Sparrow T."/>
            <person name="Spaulding J."/>
            <person name="Stalker J."/>
            <person name="Stange-Thomann N."/>
            <person name="Stavropoulos S."/>
            <person name="Stone C."/>
            <person name="Strader C."/>
            <person name="Tesfaye S."/>
            <person name="Thomson T."/>
            <person name="Thoulutsang Y."/>
            <person name="Thoulutsang D."/>
            <person name="Topham K."/>
            <person name="Topping I."/>
            <person name="Tsamla T."/>
            <person name="Vassiliev H."/>
            <person name="Vo A."/>
            <person name="Wangchuk T."/>
            <person name="Wangdi T."/>
            <person name="Weiand M."/>
            <person name="Wilkinson J."/>
            <person name="Wilson A."/>
            <person name="Yadav S."/>
            <person name="Young G."/>
            <person name="Yu Q."/>
            <person name="Zembek L."/>
            <person name="Zhong D."/>
            <person name="Zimmer A."/>
            <person name="Zwirko Z."/>
            <person name="Jaffe D.B."/>
            <person name="Alvarez P."/>
            <person name="Brockman W."/>
            <person name="Butler J."/>
            <person name="Chin C."/>
            <person name="Gnerre S."/>
            <person name="Grabherr M."/>
            <person name="Kleber M."/>
            <person name="Mauceli E."/>
            <person name="MacCallum I."/>
        </authorList>
    </citation>
    <scope>NUCLEOTIDE SEQUENCE [LARGE SCALE GENOMIC DNA]</scope>
    <source>
        <strain evidence="4">Tucson 14030-0811.24</strain>
    </source>
</reference>
<dbReference type="EMBL" id="CH963913">
    <property type="protein sequence ID" value="EDW77369.1"/>
    <property type="molecule type" value="Genomic_DNA"/>
</dbReference>
<feature type="transmembrane region" description="Helical" evidence="1">
    <location>
        <begin position="69"/>
        <end position="87"/>
    </location>
</feature>
<dbReference type="eggNOG" id="ENOG502TD98">
    <property type="taxonomic scope" value="Eukaryota"/>
</dbReference>
<evidence type="ECO:0000256" key="1">
    <source>
        <dbReference type="SAM" id="Phobius"/>
    </source>
</evidence>
<keyword evidence="4" id="KW-1185">Reference proteome</keyword>
<dbReference type="HOGENOM" id="CLU_174264_0_0_1"/>
<evidence type="ECO:0000256" key="2">
    <source>
        <dbReference type="SAM" id="SignalP"/>
    </source>
</evidence>
<gene>
    <name evidence="3" type="primary">Dwil\GK18262</name>
    <name evidence="3" type="ORF">Dwil_GK18262</name>
</gene>
<dbReference type="KEGG" id="dwi:6643734"/>
<keyword evidence="1" id="KW-0812">Transmembrane</keyword>
<evidence type="ECO:0000313" key="4">
    <source>
        <dbReference type="Proteomes" id="UP000007798"/>
    </source>
</evidence>
<keyword evidence="2" id="KW-0732">Signal</keyword>
<evidence type="ECO:0000313" key="3">
    <source>
        <dbReference type="EMBL" id="EDW77369.1"/>
    </source>
</evidence>
<feature type="chain" id="PRO_5002818910" evidence="2">
    <location>
        <begin position="21"/>
        <end position="129"/>
    </location>
</feature>
<dbReference type="OrthoDB" id="7971458at2759"/>
<name>B4MZ96_DROWI</name>
<keyword evidence="1" id="KW-1133">Transmembrane helix</keyword>
<feature type="signal peptide" evidence="2">
    <location>
        <begin position="1"/>
        <end position="20"/>
    </location>
</feature>
<dbReference type="STRING" id="7260.B4MZ96"/>
<dbReference type="PhylomeDB" id="B4MZ96"/>
<dbReference type="InParanoid" id="B4MZ96"/>
<organism evidence="3 4">
    <name type="scientific">Drosophila willistoni</name>
    <name type="common">Fruit fly</name>
    <dbReference type="NCBI Taxonomy" id="7260"/>
    <lineage>
        <taxon>Eukaryota</taxon>
        <taxon>Metazoa</taxon>
        <taxon>Ecdysozoa</taxon>
        <taxon>Arthropoda</taxon>
        <taxon>Hexapoda</taxon>
        <taxon>Insecta</taxon>
        <taxon>Pterygota</taxon>
        <taxon>Neoptera</taxon>
        <taxon>Endopterygota</taxon>
        <taxon>Diptera</taxon>
        <taxon>Brachycera</taxon>
        <taxon>Muscomorpha</taxon>
        <taxon>Ephydroidea</taxon>
        <taxon>Drosophilidae</taxon>
        <taxon>Drosophila</taxon>
        <taxon>Sophophora</taxon>
    </lineage>
</organism>
<dbReference type="AlphaFoldDB" id="B4MZ96"/>
<dbReference type="Proteomes" id="UP000007798">
    <property type="component" value="Unassembled WGS sequence"/>
</dbReference>
<accession>B4MZ96</accession>